<evidence type="ECO:0000313" key="4">
    <source>
        <dbReference type="Proteomes" id="UP000606194"/>
    </source>
</evidence>
<dbReference type="Proteomes" id="UP000606194">
    <property type="component" value="Unassembled WGS sequence"/>
</dbReference>
<organism evidence="3 4">
    <name type="scientific">Streptomyces humidus</name>
    <dbReference type="NCBI Taxonomy" id="52259"/>
    <lineage>
        <taxon>Bacteria</taxon>
        <taxon>Bacillati</taxon>
        <taxon>Actinomycetota</taxon>
        <taxon>Actinomycetes</taxon>
        <taxon>Kitasatosporales</taxon>
        <taxon>Streptomycetaceae</taxon>
        <taxon>Streptomyces</taxon>
    </lineage>
</organism>
<proteinExistence type="predicted"/>
<name>A0A918GGT2_9ACTN</name>
<gene>
    <name evidence="3" type="ORF">GCM10010269_82610</name>
</gene>
<dbReference type="Pfam" id="PF13701">
    <property type="entry name" value="DDE_Tnp_1_4"/>
    <property type="match status" value="1"/>
</dbReference>
<dbReference type="AlphaFoldDB" id="A0A918GGT2"/>
<dbReference type="InterPro" id="IPR025668">
    <property type="entry name" value="Tnp_DDE_dom"/>
</dbReference>
<reference evidence="3" key="1">
    <citation type="journal article" date="2014" name="Int. J. Syst. Evol. Microbiol.">
        <title>Complete genome sequence of Corynebacterium casei LMG S-19264T (=DSM 44701T), isolated from a smear-ripened cheese.</title>
        <authorList>
            <consortium name="US DOE Joint Genome Institute (JGI-PGF)"/>
            <person name="Walter F."/>
            <person name="Albersmeier A."/>
            <person name="Kalinowski J."/>
            <person name="Ruckert C."/>
        </authorList>
    </citation>
    <scope>NUCLEOTIDE SEQUENCE</scope>
    <source>
        <strain evidence="3">JCM 4386</strain>
    </source>
</reference>
<protein>
    <recommendedName>
        <fullName evidence="2">Transposase DDE domain-containing protein</fullName>
    </recommendedName>
</protein>
<feature type="region of interest" description="Disordered" evidence="1">
    <location>
        <begin position="129"/>
        <end position="158"/>
    </location>
</feature>
<sequence>MAETRAVHDPGKMLVDLALAVALGGDCLADIALLRSEPAVFGPVASDPTVSRLIHTLAASGEKALTAIRTARSEVRRRVWELADDRAPDVGAQVTVDLDGVLVVAHSDKQDAAPTWKKTFGHQCAMRRSDVSPAEPGGTWKEVPGPDDLPDPETVTGQEHVRKLAAVPRRCGRCVRGPA</sequence>
<evidence type="ECO:0000313" key="3">
    <source>
        <dbReference type="EMBL" id="GGS31633.1"/>
    </source>
</evidence>
<evidence type="ECO:0000256" key="1">
    <source>
        <dbReference type="SAM" id="MobiDB-lite"/>
    </source>
</evidence>
<evidence type="ECO:0000259" key="2">
    <source>
        <dbReference type="Pfam" id="PF13701"/>
    </source>
</evidence>
<keyword evidence="4" id="KW-1185">Reference proteome</keyword>
<feature type="domain" description="Transposase DDE" evidence="2">
    <location>
        <begin position="4"/>
        <end position="123"/>
    </location>
</feature>
<dbReference type="EMBL" id="BMTL01000075">
    <property type="protein sequence ID" value="GGS31633.1"/>
    <property type="molecule type" value="Genomic_DNA"/>
</dbReference>
<accession>A0A918GGT2</accession>
<reference evidence="3" key="2">
    <citation type="submission" date="2020-09" db="EMBL/GenBank/DDBJ databases">
        <authorList>
            <person name="Sun Q."/>
            <person name="Ohkuma M."/>
        </authorList>
    </citation>
    <scope>NUCLEOTIDE SEQUENCE</scope>
    <source>
        <strain evidence="3">JCM 4386</strain>
    </source>
</reference>
<comment type="caution">
    <text evidence="3">The sequence shown here is derived from an EMBL/GenBank/DDBJ whole genome shotgun (WGS) entry which is preliminary data.</text>
</comment>